<keyword evidence="1" id="KW-0472">Membrane</keyword>
<reference evidence="2 3" key="1">
    <citation type="submission" date="2015-03" db="EMBL/GenBank/DDBJ databases">
        <title>Luteipulveratus halotolerans sp. nov., a novel actinobacterium (Dermacoccaceae) from Sarawak, Malaysia.</title>
        <authorList>
            <person name="Juboi H."/>
            <person name="Basik A."/>
            <person name="Shamsul S.S."/>
            <person name="Arnold P."/>
            <person name="Schmitt E.K."/>
            <person name="Sanglier J.-J."/>
            <person name="Yeo T."/>
        </authorList>
    </citation>
    <scope>NUCLEOTIDE SEQUENCE [LARGE SCALE GENOMIC DNA]</scope>
    <source>
        <strain evidence="2 3">MN07-A0370</strain>
    </source>
</reference>
<dbReference type="Pfam" id="PF20064">
    <property type="entry name" value="DUF6463"/>
    <property type="match status" value="1"/>
</dbReference>
<feature type="transmembrane region" description="Helical" evidence="1">
    <location>
        <begin position="58"/>
        <end position="88"/>
    </location>
</feature>
<dbReference type="Proteomes" id="UP000066480">
    <property type="component" value="Chromosome"/>
</dbReference>
<name>A0A0K1JQX3_9MICO</name>
<keyword evidence="1" id="KW-1133">Transmembrane helix</keyword>
<dbReference type="EMBL" id="CP011112">
    <property type="protein sequence ID" value="AKU19121.1"/>
    <property type="molecule type" value="Genomic_DNA"/>
</dbReference>
<gene>
    <name evidence="2" type="ORF">VV02_19615</name>
</gene>
<keyword evidence="3" id="KW-1185">Reference proteome</keyword>
<evidence type="ECO:0000313" key="2">
    <source>
        <dbReference type="EMBL" id="AKU19121.1"/>
    </source>
</evidence>
<dbReference type="InterPro" id="IPR045590">
    <property type="entry name" value="DUF6463"/>
</dbReference>
<protein>
    <submittedName>
        <fullName evidence="2">Uncharacterized protein</fullName>
    </submittedName>
</protein>
<organism evidence="2 3">
    <name type="scientific">Luteipulveratus mongoliensis</name>
    <dbReference type="NCBI Taxonomy" id="571913"/>
    <lineage>
        <taxon>Bacteria</taxon>
        <taxon>Bacillati</taxon>
        <taxon>Actinomycetota</taxon>
        <taxon>Actinomycetes</taxon>
        <taxon>Micrococcales</taxon>
        <taxon>Dermacoccaceae</taxon>
        <taxon>Luteipulveratus</taxon>
    </lineage>
</organism>
<keyword evidence="1" id="KW-0812">Transmembrane</keyword>
<evidence type="ECO:0000313" key="3">
    <source>
        <dbReference type="Proteomes" id="UP000066480"/>
    </source>
</evidence>
<accession>A0A0K1JQX3</accession>
<dbReference type="AlphaFoldDB" id="A0A0K1JQX3"/>
<proteinExistence type="predicted"/>
<sequence length="94" mass="9879">MSDVLGAGLIAQIEADAAAKAERSAAFWYVTAGLAMLLLAALVRALERSPAGIPRYLSVAFAALGAWGVVLMPASGFWAFFVLAAIAWRSARPR</sequence>
<evidence type="ECO:0000256" key="1">
    <source>
        <dbReference type="SAM" id="Phobius"/>
    </source>
</evidence>
<feature type="transmembrane region" description="Helical" evidence="1">
    <location>
        <begin position="25"/>
        <end position="46"/>
    </location>
</feature>
<dbReference type="KEGG" id="lmoi:VV02_19615"/>